<feature type="domain" description="Thiamine pyrophosphate enzyme N-terminal TPP-binding" evidence="6">
    <location>
        <begin position="3"/>
        <end position="112"/>
    </location>
</feature>
<dbReference type="FunFam" id="3.40.50.970:FF:000007">
    <property type="entry name" value="Acetolactate synthase"/>
    <property type="match status" value="1"/>
</dbReference>
<dbReference type="InterPro" id="IPR045229">
    <property type="entry name" value="TPP_enz"/>
</dbReference>
<keyword evidence="2 3" id="KW-0786">Thiamine pyrophosphate</keyword>
<gene>
    <name evidence="7" type="ORF">GKZ28_01305</name>
</gene>
<name>A0A964RIJ7_9CLOT</name>
<dbReference type="PANTHER" id="PTHR18968">
    <property type="entry name" value="THIAMINE PYROPHOSPHATE ENZYMES"/>
    <property type="match status" value="1"/>
</dbReference>
<dbReference type="Pfam" id="PF02775">
    <property type="entry name" value="TPP_enzyme_C"/>
    <property type="match status" value="1"/>
</dbReference>
<evidence type="ECO:0000256" key="1">
    <source>
        <dbReference type="ARBA" id="ARBA00007812"/>
    </source>
</evidence>
<dbReference type="RefSeq" id="WP_160357775.1">
    <property type="nucleotide sequence ID" value="NZ_WSRQ01000002.1"/>
</dbReference>
<reference evidence="7" key="1">
    <citation type="submission" date="2019-12" db="EMBL/GenBank/DDBJ databases">
        <title>Microbes associate with the intestines of laboratory mice.</title>
        <authorList>
            <person name="Navarre W."/>
            <person name="Wong E."/>
        </authorList>
    </citation>
    <scope>NUCLEOTIDE SEQUENCE</scope>
    <source>
        <strain evidence="7">NM79_F5</strain>
    </source>
</reference>
<dbReference type="InterPro" id="IPR029061">
    <property type="entry name" value="THDP-binding"/>
</dbReference>
<dbReference type="Pfam" id="PF02776">
    <property type="entry name" value="TPP_enzyme_N"/>
    <property type="match status" value="1"/>
</dbReference>
<sequence>MIKLSDYVFRFIEEKGIKHAFMLPGGGAMHLDDSIGKSKIEYICCGHEQAASIAAESYGQHTNDIGVVLVTSGPGATNAITGVTAGWIDSTPMFVISGQAKRSDLVKDTGVRQMGSQEVQIVEMVKPITKYAVQILEPMDIKYHLERAYHEATTGRMGPVWIDIPLDVQAAMIDEEKLIGYEKENDKKNKSDLCNQITNTINLLKNAKQPLILAGNGIKLSNAEEEFYELINSLQIPVLTTWKSIDLLEESHPLYAGHPGGMGDRGANYILQSSDLLIVLGSRLDPSITAFNHKNFGKNAKKVMVDIDEHEINKMQMDIEVKAVCNVKDFIVQLNNYTGEITNNLNDEKLKEREEWLSYCKNIRLKYPTVTEEHRNAKDYISAYYFIDELCKNLNGEDIIVPESSGGAGEITYQAFKIKKGQKMKNAAGLGSMGFGLPYSIGACLANDRRRTILINGDGAFQLNIQELETLARLNLPIKIFIWNNSGYASIRAMQRNTFNGHYVASEENSGLTMPSLSKVANAYGIKTFVAKDNVEMVDILPKVLETKGTVLCELMVLPEETVSPRTKSIQIEGGSMISKPLEDMWPFLSEDEIKKNIRNY</sequence>
<comment type="similarity">
    <text evidence="1 3">Belongs to the TPP enzyme family.</text>
</comment>
<protein>
    <submittedName>
        <fullName evidence="7">Thiamine pyrophosphate-binding protein</fullName>
    </submittedName>
</protein>
<dbReference type="SUPFAM" id="SSF52467">
    <property type="entry name" value="DHS-like NAD/FAD-binding domain"/>
    <property type="match status" value="1"/>
</dbReference>
<dbReference type="GO" id="GO:0050660">
    <property type="term" value="F:flavin adenine dinucleotide binding"/>
    <property type="evidence" value="ECO:0007669"/>
    <property type="project" value="TreeGrafter"/>
</dbReference>
<dbReference type="GO" id="GO:0030976">
    <property type="term" value="F:thiamine pyrophosphate binding"/>
    <property type="evidence" value="ECO:0007669"/>
    <property type="project" value="InterPro"/>
</dbReference>
<dbReference type="EMBL" id="WSRQ01000002">
    <property type="protein sequence ID" value="MVX62337.1"/>
    <property type="molecule type" value="Genomic_DNA"/>
</dbReference>
<feature type="domain" description="Thiamine pyrophosphate enzyme TPP-binding" evidence="5">
    <location>
        <begin position="412"/>
        <end position="554"/>
    </location>
</feature>
<dbReference type="InterPro" id="IPR029035">
    <property type="entry name" value="DHS-like_NAD/FAD-binding_dom"/>
</dbReference>
<proteinExistence type="inferred from homology"/>
<dbReference type="AlphaFoldDB" id="A0A964RIJ7"/>
<feature type="domain" description="Thiamine pyrophosphate enzyme central" evidence="4">
    <location>
        <begin position="198"/>
        <end position="334"/>
    </location>
</feature>
<dbReference type="Gene3D" id="3.40.50.1220">
    <property type="entry name" value="TPP-binding domain"/>
    <property type="match status" value="1"/>
</dbReference>
<dbReference type="Proteomes" id="UP000656077">
    <property type="component" value="Unassembled WGS sequence"/>
</dbReference>
<evidence type="ECO:0000256" key="3">
    <source>
        <dbReference type="RuleBase" id="RU362132"/>
    </source>
</evidence>
<dbReference type="Pfam" id="PF00205">
    <property type="entry name" value="TPP_enzyme_M"/>
    <property type="match status" value="1"/>
</dbReference>
<dbReference type="InterPro" id="IPR011766">
    <property type="entry name" value="TPP_enzyme_TPP-bd"/>
</dbReference>
<evidence type="ECO:0000259" key="4">
    <source>
        <dbReference type="Pfam" id="PF00205"/>
    </source>
</evidence>
<evidence type="ECO:0000313" key="8">
    <source>
        <dbReference type="Proteomes" id="UP000656077"/>
    </source>
</evidence>
<dbReference type="GO" id="GO:0005948">
    <property type="term" value="C:acetolactate synthase complex"/>
    <property type="evidence" value="ECO:0007669"/>
    <property type="project" value="TreeGrafter"/>
</dbReference>
<dbReference type="GO" id="GO:0009097">
    <property type="term" value="P:isoleucine biosynthetic process"/>
    <property type="evidence" value="ECO:0007669"/>
    <property type="project" value="TreeGrafter"/>
</dbReference>
<evidence type="ECO:0000259" key="5">
    <source>
        <dbReference type="Pfam" id="PF02775"/>
    </source>
</evidence>
<evidence type="ECO:0000256" key="2">
    <source>
        <dbReference type="ARBA" id="ARBA00023052"/>
    </source>
</evidence>
<dbReference type="GO" id="GO:0009099">
    <property type="term" value="P:L-valine biosynthetic process"/>
    <property type="evidence" value="ECO:0007669"/>
    <property type="project" value="TreeGrafter"/>
</dbReference>
<dbReference type="InterPro" id="IPR012001">
    <property type="entry name" value="Thiamin_PyroP_enz_TPP-bd_dom"/>
</dbReference>
<evidence type="ECO:0000259" key="6">
    <source>
        <dbReference type="Pfam" id="PF02776"/>
    </source>
</evidence>
<dbReference type="CDD" id="cd07035">
    <property type="entry name" value="TPP_PYR_POX_like"/>
    <property type="match status" value="1"/>
</dbReference>
<accession>A0A964RIJ7</accession>
<evidence type="ECO:0000313" key="7">
    <source>
        <dbReference type="EMBL" id="MVX62337.1"/>
    </source>
</evidence>
<dbReference type="Gene3D" id="3.40.50.970">
    <property type="match status" value="2"/>
</dbReference>
<dbReference type="PANTHER" id="PTHR18968:SF142">
    <property type="entry name" value="ACETOLACTATE SYNTHASE"/>
    <property type="match status" value="1"/>
</dbReference>
<dbReference type="SUPFAM" id="SSF52518">
    <property type="entry name" value="Thiamin diphosphate-binding fold (THDP-binding)"/>
    <property type="match status" value="2"/>
</dbReference>
<dbReference type="GO" id="GO:0003984">
    <property type="term" value="F:acetolactate synthase activity"/>
    <property type="evidence" value="ECO:0007669"/>
    <property type="project" value="TreeGrafter"/>
</dbReference>
<comment type="caution">
    <text evidence="7">The sequence shown here is derived from an EMBL/GenBank/DDBJ whole genome shotgun (WGS) entry which is preliminary data.</text>
</comment>
<organism evidence="7 8">
    <name type="scientific">Clostridium chromiireducens</name>
    <dbReference type="NCBI Taxonomy" id="225345"/>
    <lineage>
        <taxon>Bacteria</taxon>
        <taxon>Bacillati</taxon>
        <taxon>Bacillota</taxon>
        <taxon>Clostridia</taxon>
        <taxon>Eubacteriales</taxon>
        <taxon>Clostridiaceae</taxon>
        <taxon>Clostridium</taxon>
    </lineage>
</organism>
<dbReference type="GO" id="GO:0000287">
    <property type="term" value="F:magnesium ion binding"/>
    <property type="evidence" value="ECO:0007669"/>
    <property type="project" value="InterPro"/>
</dbReference>
<dbReference type="InterPro" id="IPR012000">
    <property type="entry name" value="Thiamin_PyroP_enz_cen_dom"/>
</dbReference>